<comment type="catalytic activity">
    <reaction evidence="3 4">
        <text>holo-[ACP] + malonyl-CoA = malonyl-[ACP] + CoA</text>
        <dbReference type="Rhea" id="RHEA:41792"/>
        <dbReference type="Rhea" id="RHEA-COMP:9623"/>
        <dbReference type="Rhea" id="RHEA-COMP:9685"/>
        <dbReference type="ChEBI" id="CHEBI:57287"/>
        <dbReference type="ChEBI" id="CHEBI:57384"/>
        <dbReference type="ChEBI" id="CHEBI:64479"/>
        <dbReference type="ChEBI" id="CHEBI:78449"/>
        <dbReference type="EC" id="2.3.1.39"/>
    </reaction>
</comment>
<dbReference type="GO" id="GO:0004314">
    <property type="term" value="F:[acyl-carrier-protein] S-malonyltransferase activity"/>
    <property type="evidence" value="ECO:0007669"/>
    <property type="project" value="UniProtKB-EC"/>
</dbReference>
<feature type="domain" description="Malonyl-CoA:ACP transacylase (MAT)" evidence="6">
    <location>
        <begin position="8"/>
        <end position="303"/>
    </location>
</feature>
<evidence type="ECO:0000256" key="1">
    <source>
        <dbReference type="ARBA" id="ARBA00022679"/>
    </source>
</evidence>
<gene>
    <name evidence="7" type="primary">fabD</name>
    <name evidence="7" type="ORF">CO059_01470</name>
</gene>
<dbReference type="NCBIfam" id="TIGR00128">
    <property type="entry name" value="fabD"/>
    <property type="match status" value="1"/>
</dbReference>
<dbReference type="InterPro" id="IPR014043">
    <property type="entry name" value="Acyl_transferase_dom"/>
</dbReference>
<proteinExistence type="inferred from homology"/>
<accession>A0A2M8EJE3</accession>
<evidence type="ECO:0000259" key="6">
    <source>
        <dbReference type="SMART" id="SM00827"/>
    </source>
</evidence>
<comment type="caution">
    <text evidence="7">The sequence shown here is derived from an EMBL/GenBank/DDBJ whole genome shotgun (WGS) entry which is preliminary data.</text>
</comment>
<dbReference type="InterPro" id="IPR001227">
    <property type="entry name" value="Ac_transferase_dom_sf"/>
</dbReference>
<feature type="active site" evidence="5">
    <location>
        <position position="93"/>
    </location>
</feature>
<feature type="active site" evidence="5">
    <location>
        <position position="204"/>
    </location>
</feature>
<dbReference type="GO" id="GO:0005829">
    <property type="term" value="C:cytosol"/>
    <property type="evidence" value="ECO:0007669"/>
    <property type="project" value="TreeGrafter"/>
</dbReference>
<protein>
    <recommendedName>
        <fullName evidence="4">Malonyl CoA-acyl carrier protein transacylase</fullName>
        <ecNumber evidence="4">2.3.1.39</ecNumber>
    </recommendedName>
</protein>
<dbReference type="SUPFAM" id="SSF52151">
    <property type="entry name" value="FabD/lysophospholipase-like"/>
    <property type="match status" value="1"/>
</dbReference>
<evidence type="ECO:0000313" key="7">
    <source>
        <dbReference type="EMBL" id="PJC22869.1"/>
    </source>
</evidence>
<dbReference type="SMART" id="SM00827">
    <property type="entry name" value="PKS_AT"/>
    <property type="match status" value="1"/>
</dbReference>
<comment type="similarity">
    <text evidence="4">Belongs to the fabD family.</text>
</comment>
<dbReference type="InterPro" id="IPR004410">
    <property type="entry name" value="Malonyl_CoA-ACP_transAc_FabD"/>
</dbReference>
<dbReference type="Proteomes" id="UP000228781">
    <property type="component" value="Unassembled WGS sequence"/>
</dbReference>
<reference evidence="8" key="1">
    <citation type="submission" date="2017-09" db="EMBL/GenBank/DDBJ databases">
        <title>Depth-based differentiation of microbial function through sediment-hosted aquifers and enrichment of novel symbionts in the deep terrestrial subsurface.</title>
        <authorList>
            <person name="Probst A.J."/>
            <person name="Ladd B."/>
            <person name="Jarett J.K."/>
            <person name="Geller-Mcgrath D.E."/>
            <person name="Sieber C.M.K."/>
            <person name="Emerson J.B."/>
            <person name="Anantharaman K."/>
            <person name="Thomas B.C."/>
            <person name="Malmstrom R."/>
            <person name="Stieglmeier M."/>
            <person name="Klingl A."/>
            <person name="Woyke T."/>
            <person name="Ryan C.M."/>
            <person name="Banfield J.F."/>
        </authorList>
    </citation>
    <scope>NUCLEOTIDE SEQUENCE [LARGE SCALE GENOMIC DNA]</scope>
</reference>
<dbReference type="Pfam" id="PF00698">
    <property type="entry name" value="Acyl_transf_1"/>
    <property type="match status" value="1"/>
</dbReference>
<dbReference type="SUPFAM" id="SSF55048">
    <property type="entry name" value="Probable ACP-binding domain of malonyl-CoA ACP transacylase"/>
    <property type="match status" value="1"/>
</dbReference>
<keyword evidence="2 4" id="KW-0012">Acyltransferase</keyword>
<dbReference type="InterPro" id="IPR024925">
    <property type="entry name" value="Malonyl_CoA-ACP_transAc"/>
</dbReference>
<evidence type="ECO:0000256" key="4">
    <source>
        <dbReference type="PIRNR" id="PIRNR000446"/>
    </source>
</evidence>
<dbReference type="GO" id="GO:0006633">
    <property type="term" value="P:fatty acid biosynthetic process"/>
    <property type="evidence" value="ECO:0007669"/>
    <property type="project" value="TreeGrafter"/>
</dbReference>
<keyword evidence="1 4" id="KW-0808">Transferase</keyword>
<name>A0A2M8EJE3_UNCKA</name>
<dbReference type="Gene3D" id="3.40.366.10">
    <property type="entry name" value="Malonyl-Coenzyme A Acyl Carrier Protein, domain 2"/>
    <property type="match status" value="1"/>
</dbReference>
<dbReference type="InterPro" id="IPR050858">
    <property type="entry name" value="Mal-CoA-ACP_Trans/PKS_FabD"/>
</dbReference>
<dbReference type="Gene3D" id="3.30.70.250">
    <property type="entry name" value="Malonyl-CoA ACP transacylase, ACP-binding"/>
    <property type="match status" value="1"/>
</dbReference>
<dbReference type="FunFam" id="3.30.70.250:FF:000001">
    <property type="entry name" value="Malonyl CoA-acyl carrier protein transacylase"/>
    <property type="match status" value="1"/>
</dbReference>
<dbReference type="PIRSF" id="PIRSF000446">
    <property type="entry name" value="Mct"/>
    <property type="match status" value="1"/>
</dbReference>
<dbReference type="PANTHER" id="PTHR42681">
    <property type="entry name" value="MALONYL-COA-ACYL CARRIER PROTEIN TRANSACYLASE, MITOCHONDRIAL"/>
    <property type="match status" value="1"/>
</dbReference>
<dbReference type="InterPro" id="IPR016035">
    <property type="entry name" value="Acyl_Trfase/lysoPLipase"/>
</dbReference>
<evidence type="ECO:0000256" key="3">
    <source>
        <dbReference type="ARBA" id="ARBA00048462"/>
    </source>
</evidence>
<sequence length="312" mass="33375">MGGTQAYLFPGQGSQFVGMGRDLYEMYPEARAIFTEADDVLGFALSRLCFGGPEEILNDTINTQPAILTASVANLRVLEVRSAELPAFVAGHSLGEYSALIAAGALAFADAARLTCERGRLMKEAGKQVAGGMVAVLNLNSDVLDKVCQEASQATGGTVQVANYNSPGQTVISGDLLTLKKAVALARERGALKTIPLAVSIAGHSPLMEVVTNEFRQQVVATAFRKPTVPIIANVTAEPLKSVSAIREELTKQLTCPVRWAASVQYMIGQGVTKFVEIGPKNVLTRLMRRIDRRMEAISVGTVEGIQMYLES</sequence>
<evidence type="ECO:0000313" key="8">
    <source>
        <dbReference type="Proteomes" id="UP000228781"/>
    </source>
</evidence>
<evidence type="ECO:0000256" key="5">
    <source>
        <dbReference type="PIRSR" id="PIRSR000446-1"/>
    </source>
</evidence>
<evidence type="ECO:0000256" key="2">
    <source>
        <dbReference type="ARBA" id="ARBA00023315"/>
    </source>
</evidence>
<dbReference type="EC" id="2.3.1.39" evidence="4"/>
<dbReference type="InterPro" id="IPR016036">
    <property type="entry name" value="Malonyl_transacylase_ACP-bd"/>
</dbReference>
<dbReference type="PANTHER" id="PTHR42681:SF1">
    <property type="entry name" value="MALONYL-COA-ACYL CARRIER PROTEIN TRANSACYLASE, MITOCHONDRIAL"/>
    <property type="match status" value="1"/>
</dbReference>
<organism evidence="7 8">
    <name type="scientific">candidate division WWE3 bacterium CG_4_9_14_0_2_um_filter_48_10</name>
    <dbReference type="NCBI Taxonomy" id="1975078"/>
    <lineage>
        <taxon>Bacteria</taxon>
        <taxon>Katanobacteria</taxon>
    </lineage>
</organism>
<dbReference type="EMBL" id="PFSK01000017">
    <property type="protein sequence ID" value="PJC22869.1"/>
    <property type="molecule type" value="Genomic_DNA"/>
</dbReference>
<dbReference type="AlphaFoldDB" id="A0A2M8EJE3"/>